<sequence>MDDTFDFDKPVVDTKDDASLYLDFVRLVESNQLRRFESSVNKFDIIQYELNDGPSKPLLFYAIERNDEVFTKLILDMEVPLDKEYSVSQFLYKKTNVFFCLEPYRYNMFT</sequence>
<comment type="caution">
    <text evidence="1">The sequence shown here is derived from an EMBL/GenBank/DDBJ whole genome shotgun (WGS) entry which is preliminary data.</text>
</comment>
<dbReference type="AlphaFoldDB" id="A0A814IH02"/>
<dbReference type="EMBL" id="CAJNOI010000081">
    <property type="protein sequence ID" value="CAF1021525.1"/>
    <property type="molecule type" value="Genomic_DNA"/>
</dbReference>
<reference evidence="1" key="1">
    <citation type="submission" date="2021-02" db="EMBL/GenBank/DDBJ databases">
        <authorList>
            <person name="Nowell W R."/>
        </authorList>
    </citation>
    <scope>NUCLEOTIDE SEQUENCE</scope>
</reference>
<evidence type="ECO:0000313" key="2">
    <source>
        <dbReference type="Proteomes" id="UP000663877"/>
    </source>
</evidence>
<name>A0A814IH02_9BILA</name>
<protein>
    <submittedName>
        <fullName evidence="1">Uncharacterized protein</fullName>
    </submittedName>
</protein>
<accession>A0A814IH02</accession>
<dbReference type="Proteomes" id="UP000663877">
    <property type="component" value="Unassembled WGS sequence"/>
</dbReference>
<organism evidence="1 2">
    <name type="scientific">Adineta steineri</name>
    <dbReference type="NCBI Taxonomy" id="433720"/>
    <lineage>
        <taxon>Eukaryota</taxon>
        <taxon>Metazoa</taxon>
        <taxon>Spiralia</taxon>
        <taxon>Gnathifera</taxon>
        <taxon>Rotifera</taxon>
        <taxon>Eurotatoria</taxon>
        <taxon>Bdelloidea</taxon>
        <taxon>Adinetida</taxon>
        <taxon>Adinetidae</taxon>
        <taxon>Adineta</taxon>
    </lineage>
</organism>
<proteinExistence type="predicted"/>
<evidence type="ECO:0000313" key="1">
    <source>
        <dbReference type="EMBL" id="CAF1021525.1"/>
    </source>
</evidence>
<gene>
    <name evidence="1" type="ORF">BJG266_LOCUS17023</name>
</gene>